<evidence type="ECO:0000313" key="1">
    <source>
        <dbReference type="Proteomes" id="UP001652623"/>
    </source>
</evidence>
<sequence length="158" mass="18030">MSKKPYVLAVGSLMYAMLCTKSNIYYAVRVVSQYQSNLAVEHWTAVKHILKYLNRMRDYMLVYSNESLEILGYTDFNFQADIDSNKSTSEYVFTLNGGAICWRSVKQTCVATSATKAEYMAISEAAKEDVWLQKFFLDLHVISSANRPITLYLITMGL</sequence>
<organism evidence="1 2">
    <name type="scientific">Ziziphus jujuba</name>
    <name type="common">Chinese jujube</name>
    <name type="synonym">Ziziphus sativa</name>
    <dbReference type="NCBI Taxonomy" id="326968"/>
    <lineage>
        <taxon>Eukaryota</taxon>
        <taxon>Viridiplantae</taxon>
        <taxon>Streptophyta</taxon>
        <taxon>Embryophyta</taxon>
        <taxon>Tracheophyta</taxon>
        <taxon>Spermatophyta</taxon>
        <taxon>Magnoliopsida</taxon>
        <taxon>eudicotyledons</taxon>
        <taxon>Gunneridae</taxon>
        <taxon>Pentapetalae</taxon>
        <taxon>rosids</taxon>
        <taxon>fabids</taxon>
        <taxon>Rosales</taxon>
        <taxon>Rhamnaceae</taxon>
        <taxon>Paliureae</taxon>
        <taxon>Ziziphus</taxon>
    </lineage>
</organism>
<name>A0ABM3IAX7_ZIZJJ</name>
<keyword evidence="1" id="KW-1185">Reference proteome</keyword>
<accession>A0ABM3IAX7</accession>
<protein>
    <submittedName>
        <fullName evidence="2">Secreted RxLR effector protein 161-like</fullName>
    </submittedName>
</protein>
<gene>
    <name evidence="2" type="primary">LOC125420986</name>
</gene>
<proteinExistence type="predicted"/>
<dbReference type="RefSeq" id="XP_048324631.2">
    <property type="nucleotide sequence ID" value="XM_048468674.2"/>
</dbReference>
<reference evidence="2" key="1">
    <citation type="submission" date="2025-08" db="UniProtKB">
        <authorList>
            <consortium name="RefSeq"/>
        </authorList>
    </citation>
    <scope>IDENTIFICATION</scope>
    <source>
        <tissue evidence="2">Seedling</tissue>
    </source>
</reference>
<dbReference type="GeneID" id="125420986"/>
<dbReference type="Proteomes" id="UP001652623">
    <property type="component" value="Chromosome 10"/>
</dbReference>
<dbReference type="CDD" id="cd09272">
    <property type="entry name" value="RNase_HI_RT_Ty1"/>
    <property type="match status" value="1"/>
</dbReference>
<evidence type="ECO:0000313" key="2">
    <source>
        <dbReference type="RefSeq" id="XP_048324631.2"/>
    </source>
</evidence>
<dbReference type="PANTHER" id="PTHR11439">
    <property type="entry name" value="GAG-POL-RELATED RETROTRANSPOSON"/>
    <property type="match status" value="1"/>
</dbReference>
<dbReference type="PANTHER" id="PTHR11439:SF467">
    <property type="entry name" value="INTEGRASE CATALYTIC DOMAIN-CONTAINING PROTEIN"/>
    <property type="match status" value="1"/>
</dbReference>